<comment type="cofactor">
    <cofactor evidence="7">
        <name>Mg(2+)</name>
        <dbReference type="ChEBI" id="CHEBI:18420"/>
    </cofactor>
</comment>
<gene>
    <name evidence="8" type="ORF">CLUMA_CG013510</name>
</gene>
<keyword evidence="3 6" id="KW-0067">ATP-binding</keyword>
<dbReference type="GO" id="GO:0035999">
    <property type="term" value="P:tetrahydrofolate interconversion"/>
    <property type="evidence" value="ECO:0007669"/>
    <property type="project" value="TreeGrafter"/>
</dbReference>
<dbReference type="NCBIfam" id="TIGR02727">
    <property type="entry name" value="MTHFS_bact"/>
    <property type="match status" value="1"/>
</dbReference>
<dbReference type="Pfam" id="PF01812">
    <property type="entry name" value="5-FTHF_cyc-lig"/>
    <property type="match status" value="1"/>
</dbReference>
<dbReference type="GO" id="GO:0030272">
    <property type="term" value="F:5-formyltetrahydrofolate cyclo-ligase activity"/>
    <property type="evidence" value="ECO:0007669"/>
    <property type="project" value="UniProtKB-EC"/>
</dbReference>
<dbReference type="PANTHER" id="PTHR23407:SF1">
    <property type="entry name" value="5-FORMYLTETRAHYDROFOLATE CYCLO-LIGASE"/>
    <property type="match status" value="1"/>
</dbReference>
<dbReference type="GO" id="GO:0046872">
    <property type="term" value="F:metal ion binding"/>
    <property type="evidence" value="ECO:0007669"/>
    <property type="project" value="UniProtKB-KW"/>
</dbReference>
<protein>
    <recommendedName>
        <fullName evidence="5 7">5-formyltetrahydrofolate cyclo-ligase</fullName>
        <ecNumber evidence="5 7">6.3.3.2</ecNumber>
    </recommendedName>
</protein>
<organism evidence="8 9">
    <name type="scientific">Clunio marinus</name>
    <dbReference type="NCBI Taxonomy" id="568069"/>
    <lineage>
        <taxon>Eukaryota</taxon>
        <taxon>Metazoa</taxon>
        <taxon>Ecdysozoa</taxon>
        <taxon>Arthropoda</taxon>
        <taxon>Hexapoda</taxon>
        <taxon>Insecta</taxon>
        <taxon>Pterygota</taxon>
        <taxon>Neoptera</taxon>
        <taxon>Endopterygota</taxon>
        <taxon>Diptera</taxon>
        <taxon>Nematocera</taxon>
        <taxon>Chironomoidea</taxon>
        <taxon>Chironomidae</taxon>
        <taxon>Clunio</taxon>
    </lineage>
</organism>
<evidence type="ECO:0000256" key="2">
    <source>
        <dbReference type="ARBA" id="ARBA00022741"/>
    </source>
</evidence>
<evidence type="ECO:0000256" key="5">
    <source>
        <dbReference type="ARBA" id="ARBA00038966"/>
    </source>
</evidence>
<comment type="catalytic activity">
    <reaction evidence="4 7">
        <text>(6S)-5-formyl-5,6,7,8-tetrahydrofolate + ATP = (6R)-5,10-methenyltetrahydrofolate + ADP + phosphate</text>
        <dbReference type="Rhea" id="RHEA:10488"/>
        <dbReference type="ChEBI" id="CHEBI:30616"/>
        <dbReference type="ChEBI" id="CHEBI:43474"/>
        <dbReference type="ChEBI" id="CHEBI:57455"/>
        <dbReference type="ChEBI" id="CHEBI:57457"/>
        <dbReference type="ChEBI" id="CHEBI:456216"/>
        <dbReference type="EC" id="6.3.3.2"/>
    </reaction>
</comment>
<evidence type="ECO:0000256" key="7">
    <source>
        <dbReference type="RuleBase" id="RU361279"/>
    </source>
</evidence>
<sequence>MPFYESSRRISIYLSTEREVDTVNILERMFNDKEVFIPTYSGSVMDIVKLYDLNDYKNLPLTKWNIKQPKENDRQRENPLLTAPLDLILMPGVAFTRNGGRMGHGMGYYDKYLKTYFNRFPDRQKINKTLLVGLAFQEQIVEDDQLPLDPHDYPLDLILTSD</sequence>
<dbReference type="InterPro" id="IPR024185">
    <property type="entry name" value="FTHF_cligase-like_sf"/>
</dbReference>
<dbReference type="STRING" id="568069.A0A1J1IJ23"/>
<dbReference type="Proteomes" id="UP000183832">
    <property type="component" value="Unassembled WGS sequence"/>
</dbReference>
<keyword evidence="7" id="KW-0460">Magnesium</keyword>
<evidence type="ECO:0000256" key="4">
    <source>
        <dbReference type="ARBA" id="ARBA00036539"/>
    </source>
</evidence>
<feature type="binding site" evidence="6">
    <location>
        <position position="19"/>
    </location>
    <ligand>
        <name>substrate</name>
    </ligand>
</feature>
<evidence type="ECO:0000313" key="9">
    <source>
        <dbReference type="Proteomes" id="UP000183832"/>
    </source>
</evidence>
<keyword evidence="2 6" id="KW-0547">Nucleotide-binding</keyword>
<evidence type="ECO:0000313" key="8">
    <source>
        <dbReference type="EMBL" id="CRL00237.1"/>
    </source>
</evidence>
<proteinExistence type="inferred from homology"/>
<dbReference type="EC" id="6.3.3.2" evidence="5 7"/>
<dbReference type="GO" id="GO:0005739">
    <property type="term" value="C:mitochondrion"/>
    <property type="evidence" value="ECO:0007669"/>
    <property type="project" value="TreeGrafter"/>
</dbReference>
<dbReference type="InterPro" id="IPR037171">
    <property type="entry name" value="NagB/RpiA_transferase-like"/>
</dbReference>
<name>A0A1J1IJ23_9DIPT</name>
<evidence type="ECO:0000256" key="3">
    <source>
        <dbReference type="ARBA" id="ARBA00022840"/>
    </source>
</evidence>
<feature type="binding site" evidence="6">
    <location>
        <position position="14"/>
    </location>
    <ligand>
        <name>substrate</name>
    </ligand>
</feature>
<dbReference type="GO" id="GO:0005524">
    <property type="term" value="F:ATP binding"/>
    <property type="evidence" value="ECO:0007669"/>
    <property type="project" value="UniProtKB-KW"/>
</dbReference>
<dbReference type="OrthoDB" id="2015992at2759"/>
<keyword evidence="9" id="KW-1185">Reference proteome</keyword>
<dbReference type="EMBL" id="CVRI01000054">
    <property type="protein sequence ID" value="CRL00237.1"/>
    <property type="molecule type" value="Genomic_DNA"/>
</dbReference>
<dbReference type="Gene3D" id="3.40.50.10420">
    <property type="entry name" value="NagB/RpiA/CoA transferase-like"/>
    <property type="match status" value="1"/>
</dbReference>
<evidence type="ECO:0000256" key="1">
    <source>
        <dbReference type="ARBA" id="ARBA00010638"/>
    </source>
</evidence>
<dbReference type="GO" id="GO:0009396">
    <property type="term" value="P:folic acid-containing compound biosynthetic process"/>
    <property type="evidence" value="ECO:0007669"/>
    <property type="project" value="TreeGrafter"/>
</dbReference>
<dbReference type="InterPro" id="IPR002698">
    <property type="entry name" value="FTHF_cligase"/>
</dbReference>
<dbReference type="SUPFAM" id="SSF100950">
    <property type="entry name" value="NagB/RpiA/CoA transferase-like"/>
    <property type="match status" value="1"/>
</dbReference>
<evidence type="ECO:0000256" key="6">
    <source>
        <dbReference type="PIRSR" id="PIRSR006806-1"/>
    </source>
</evidence>
<comment type="similarity">
    <text evidence="1 7">Belongs to the 5-formyltetrahydrofolate cyclo-ligase family.</text>
</comment>
<feature type="binding site" evidence="6">
    <location>
        <begin position="101"/>
        <end position="109"/>
    </location>
    <ligand>
        <name>ATP</name>
        <dbReference type="ChEBI" id="CHEBI:30616"/>
    </ligand>
</feature>
<reference evidence="8 9" key="1">
    <citation type="submission" date="2015-04" db="EMBL/GenBank/DDBJ databases">
        <authorList>
            <person name="Syromyatnikov M.Y."/>
            <person name="Popov V.N."/>
        </authorList>
    </citation>
    <scope>NUCLEOTIDE SEQUENCE [LARGE SCALE GENOMIC DNA]</scope>
</reference>
<keyword evidence="7" id="KW-0479">Metal-binding</keyword>
<dbReference type="PIRSF" id="PIRSF006806">
    <property type="entry name" value="FTHF_cligase"/>
    <property type="match status" value="1"/>
</dbReference>
<dbReference type="PANTHER" id="PTHR23407">
    <property type="entry name" value="ATPASE INHIBITOR/5-FORMYLTETRAHYDROFOLATE CYCLO-LIGASE"/>
    <property type="match status" value="1"/>
</dbReference>
<dbReference type="AlphaFoldDB" id="A0A1J1IJ23"/>
<accession>A0A1J1IJ23</accession>